<dbReference type="InterPro" id="IPR047057">
    <property type="entry name" value="MerR_fam"/>
</dbReference>
<proteinExistence type="predicted"/>
<dbReference type="Gene3D" id="1.10.1660.10">
    <property type="match status" value="1"/>
</dbReference>
<dbReference type="PANTHER" id="PTHR30204:SF69">
    <property type="entry name" value="MERR-FAMILY TRANSCRIPTIONAL REGULATOR"/>
    <property type="match status" value="1"/>
</dbReference>
<dbReference type="Proteomes" id="UP001232245">
    <property type="component" value="Unassembled WGS sequence"/>
</dbReference>
<evidence type="ECO:0000313" key="7">
    <source>
        <dbReference type="Proteomes" id="UP001232245"/>
    </source>
</evidence>
<feature type="domain" description="HTH merR-type" evidence="5">
    <location>
        <begin position="5"/>
        <end position="74"/>
    </location>
</feature>
<dbReference type="GO" id="GO:0003677">
    <property type="term" value="F:DNA binding"/>
    <property type="evidence" value="ECO:0007669"/>
    <property type="project" value="UniProtKB-KW"/>
</dbReference>
<protein>
    <submittedName>
        <fullName evidence="6">DNA-binding transcriptional MerR regulator</fullName>
    </submittedName>
</protein>
<sequence length="254" mass="29559">MRKRKLSTGEIARICNINKKTLFYYDKIDLLKPAIVDSNGYRYYTTDQIDILSKIKALQSVGFTLLEIKKQLSVEDISKGIATLHEQKQKIREKVNELVNVESALSQKIQELEHYKRIGNNRVFIKDDNEEYMYLEETPSQEEIITNYLLDGYHSGIILNVQDNLNEKIKITKYQKVENYKVANYKKEKGKYVGVYFVTEENNIIENAKKALLRIKNSGYCPNGPAFLKDIATDFVNYRNGSIPFLITMKLEDF</sequence>
<gene>
    <name evidence="6" type="ORF">J2S02_003613</name>
</gene>
<keyword evidence="2" id="KW-0805">Transcription regulation</keyword>
<keyword evidence="7" id="KW-1185">Reference proteome</keyword>
<dbReference type="PROSITE" id="PS50937">
    <property type="entry name" value="HTH_MERR_2"/>
    <property type="match status" value="1"/>
</dbReference>
<keyword evidence="4" id="KW-0804">Transcription</keyword>
<dbReference type="InterPro" id="IPR000551">
    <property type="entry name" value="MerR-type_HTH_dom"/>
</dbReference>
<dbReference type="PANTHER" id="PTHR30204">
    <property type="entry name" value="REDOX-CYCLING DRUG-SENSING TRANSCRIPTIONAL ACTIVATOR SOXR"/>
    <property type="match status" value="1"/>
</dbReference>
<keyword evidence="3 6" id="KW-0238">DNA-binding</keyword>
<dbReference type="EMBL" id="JAUSTZ010000008">
    <property type="protein sequence ID" value="MDQ0227268.1"/>
    <property type="molecule type" value="Genomic_DNA"/>
</dbReference>
<evidence type="ECO:0000256" key="3">
    <source>
        <dbReference type="ARBA" id="ARBA00023125"/>
    </source>
</evidence>
<dbReference type="SMART" id="SM00422">
    <property type="entry name" value="HTH_MERR"/>
    <property type="match status" value="1"/>
</dbReference>
<evidence type="ECO:0000313" key="6">
    <source>
        <dbReference type="EMBL" id="MDQ0227268.1"/>
    </source>
</evidence>
<keyword evidence="1" id="KW-0678">Repressor</keyword>
<comment type="caution">
    <text evidence="6">The sequence shown here is derived from an EMBL/GenBank/DDBJ whole genome shotgun (WGS) entry which is preliminary data.</text>
</comment>
<dbReference type="PROSITE" id="PS00552">
    <property type="entry name" value="HTH_MERR_1"/>
    <property type="match status" value="1"/>
</dbReference>
<name>A0ABT9Z6M7_9BACI</name>
<dbReference type="SUPFAM" id="SSF46955">
    <property type="entry name" value="Putative DNA-binding domain"/>
    <property type="match status" value="1"/>
</dbReference>
<evidence type="ECO:0000256" key="4">
    <source>
        <dbReference type="ARBA" id="ARBA00023163"/>
    </source>
</evidence>
<dbReference type="Pfam" id="PF13411">
    <property type="entry name" value="MerR_1"/>
    <property type="match status" value="1"/>
</dbReference>
<evidence type="ECO:0000259" key="5">
    <source>
        <dbReference type="PROSITE" id="PS50937"/>
    </source>
</evidence>
<evidence type="ECO:0000256" key="2">
    <source>
        <dbReference type="ARBA" id="ARBA00023015"/>
    </source>
</evidence>
<dbReference type="InterPro" id="IPR009061">
    <property type="entry name" value="DNA-bd_dom_put_sf"/>
</dbReference>
<dbReference type="RefSeq" id="WP_174881285.1">
    <property type="nucleotide sequence ID" value="NZ_CADEPK010000342.1"/>
</dbReference>
<evidence type="ECO:0000256" key="1">
    <source>
        <dbReference type="ARBA" id="ARBA00022491"/>
    </source>
</evidence>
<accession>A0ABT9Z6M7</accession>
<reference evidence="6 7" key="1">
    <citation type="submission" date="2023-07" db="EMBL/GenBank/DDBJ databases">
        <title>Genomic Encyclopedia of Type Strains, Phase IV (KMG-IV): sequencing the most valuable type-strain genomes for metagenomic binning, comparative biology and taxonomic classification.</title>
        <authorList>
            <person name="Goeker M."/>
        </authorList>
    </citation>
    <scope>NUCLEOTIDE SEQUENCE [LARGE SCALE GENOMIC DNA]</scope>
    <source>
        <strain evidence="6 7">DSM 17723</strain>
    </source>
</reference>
<organism evidence="6 7">
    <name type="scientific">Metabacillus niabensis</name>
    <dbReference type="NCBI Taxonomy" id="324854"/>
    <lineage>
        <taxon>Bacteria</taxon>
        <taxon>Bacillati</taxon>
        <taxon>Bacillota</taxon>
        <taxon>Bacilli</taxon>
        <taxon>Bacillales</taxon>
        <taxon>Bacillaceae</taxon>
        <taxon>Metabacillus</taxon>
    </lineage>
</organism>